<gene>
    <name evidence="3" type="ORF">BN13_770047</name>
</gene>
<evidence type="ECO:0000256" key="1">
    <source>
        <dbReference type="SAM" id="MobiDB-lite"/>
    </source>
</evidence>
<comment type="caution">
    <text evidence="3">The sequence shown here is derived from an EMBL/GenBank/DDBJ whole genome shotgun (WGS) entry which is preliminary data.</text>
</comment>
<keyword evidence="4" id="KW-1185">Reference proteome</keyword>
<feature type="region of interest" description="Disordered" evidence="1">
    <location>
        <begin position="80"/>
        <end position="102"/>
    </location>
</feature>
<evidence type="ECO:0000313" key="4">
    <source>
        <dbReference type="Proteomes" id="UP000035720"/>
    </source>
</evidence>
<organism evidence="3 4">
    <name type="scientific">Nostocoides jenkinsii Ben 74</name>
    <dbReference type="NCBI Taxonomy" id="1193518"/>
    <lineage>
        <taxon>Bacteria</taxon>
        <taxon>Bacillati</taxon>
        <taxon>Actinomycetota</taxon>
        <taxon>Actinomycetes</taxon>
        <taxon>Micrococcales</taxon>
        <taxon>Intrasporangiaceae</taxon>
        <taxon>Nostocoides</taxon>
    </lineage>
</organism>
<dbReference type="AlphaFoldDB" id="A0A077MF23"/>
<evidence type="ECO:0000313" key="3">
    <source>
        <dbReference type="EMBL" id="CCI54610.1"/>
    </source>
</evidence>
<proteinExistence type="predicted"/>
<evidence type="ECO:0000256" key="2">
    <source>
        <dbReference type="SAM" id="Phobius"/>
    </source>
</evidence>
<keyword evidence="2" id="KW-1133">Transmembrane helix</keyword>
<dbReference type="Proteomes" id="UP000035720">
    <property type="component" value="Unassembled WGS sequence"/>
</dbReference>
<feature type="transmembrane region" description="Helical" evidence="2">
    <location>
        <begin position="27"/>
        <end position="46"/>
    </location>
</feature>
<sequence length="102" mass="10270">MVLAGGWGALLAAAALGIAGISRQRGQLVILAGGLVVLAGAIQAAFGTGGGSGPAWVEIGTRTPCLLALLIVLGTRPRKQGSLDEAIGHGRQPEGDRHPERE</sequence>
<keyword evidence="2" id="KW-0472">Membrane</keyword>
<name>A0A077MF23_9MICO</name>
<keyword evidence="2" id="KW-0812">Transmembrane</keyword>
<protein>
    <submittedName>
        <fullName evidence="3">Uncharacterized protein</fullName>
    </submittedName>
</protein>
<feature type="compositionally biased region" description="Basic and acidic residues" evidence="1">
    <location>
        <begin position="86"/>
        <end position="102"/>
    </location>
</feature>
<accession>A0A077MF23</accession>
<dbReference type="EMBL" id="CAJC01000191">
    <property type="protein sequence ID" value="CCI54610.1"/>
    <property type="molecule type" value="Genomic_DNA"/>
</dbReference>
<reference evidence="3 4" key="1">
    <citation type="journal article" date="2013" name="ISME J.">
        <title>A metabolic model for members of the genus Tetrasphaera involved in enhanced biological phosphorus removal.</title>
        <authorList>
            <person name="Kristiansen R."/>
            <person name="Nguyen H.T.T."/>
            <person name="Saunders A.M."/>
            <person name="Nielsen J.L."/>
            <person name="Wimmer R."/>
            <person name="Le V.Q."/>
            <person name="McIlroy S.J."/>
            <person name="Petrovski S."/>
            <person name="Seviour R.J."/>
            <person name="Calteau A."/>
            <person name="Nielsen K.L."/>
            <person name="Nielsen P.H."/>
        </authorList>
    </citation>
    <scope>NUCLEOTIDE SEQUENCE [LARGE SCALE GENOMIC DNA]</scope>
    <source>
        <strain evidence="3 4">Ben 74</strain>
    </source>
</reference>